<dbReference type="GO" id="GO:0003677">
    <property type="term" value="F:DNA binding"/>
    <property type="evidence" value="ECO:0007669"/>
    <property type="project" value="UniProtKB-KW"/>
</dbReference>
<dbReference type="InterPro" id="IPR000551">
    <property type="entry name" value="MerR-type_HTH_dom"/>
</dbReference>
<evidence type="ECO:0000313" key="7">
    <source>
        <dbReference type="EMBL" id="SFG54792.1"/>
    </source>
</evidence>
<dbReference type="InterPro" id="IPR047057">
    <property type="entry name" value="MerR_fam"/>
</dbReference>
<gene>
    <name evidence="7" type="ORF">SAMN05660649_01942</name>
</gene>
<name>A0A1I2SQ60_9FIRM</name>
<accession>A0A1I2SQ60</accession>
<evidence type="ECO:0000256" key="2">
    <source>
        <dbReference type="ARBA" id="ARBA00023015"/>
    </source>
</evidence>
<dbReference type="EMBL" id="FOOX01000006">
    <property type="protein sequence ID" value="SFG54792.1"/>
    <property type="molecule type" value="Genomic_DNA"/>
</dbReference>
<proteinExistence type="predicted"/>
<evidence type="ECO:0000256" key="3">
    <source>
        <dbReference type="ARBA" id="ARBA00023125"/>
    </source>
</evidence>
<evidence type="ECO:0000313" key="8">
    <source>
        <dbReference type="Proteomes" id="UP000199337"/>
    </source>
</evidence>
<dbReference type="Pfam" id="PF13411">
    <property type="entry name" value="MerR_1"/>
    <property type="match status" value="1"/>
</dbReference>
<keyword evidence="3 7" id="KW-0238">DNA-binding</keyword>
<organism evidence="7 8">
    <name type="scientific">Desulfotruncus arcticus DSM 17038</name>
    <dbReference type="NCBI Taxonomy" id="1121424"/>
    <lineage>
        <taxon>Bacteria</taxon>
        <taxon>Bacillati</taxon>
        <taxon>Bacillota</taxon>
        <taxon>Clostridia</taxon>
        <taxon>Eubacteriales</taxon>
        <taxon>Desulfallaceae</taxon>
        <taxon>Desulfotruncus</taxon>
    </lineage>
</organism>
<dbReference type="InterPro" id="IPR009061">
    <property type="entry name" value="DNA-bd_dom_put_sf"/>
</dbReference>
<reference evidence="8" key="1">
    <citation type="submission" date="2016-10" db="EMBL/GenBank/DDBJ databases">
        <authorList>
            <person name="Varghese N."/>
            <person name="Submissions S."/>
        </authorList>
    </citation>
    <scope>NUCLEOTIDE SEQUENCE [LARGE SCALE GENOMIC DNA]</scope>
    <source>
        <strain evidence="8">DSM 17038</strain>
    </source>
</reference>
<keyword evidence="8" id="KW-1185">Reference proteome</keyword>
<dbReference type="PANTHER" id="PTHR30204">
    <property type="entry name" value="REDOX-CYCLING DRUG-SENSING TRANSCRIPTIONAL ACTIVATOR SOXR"/>
    <property type="match status" value="1"/>
</dbReference>
<dbReference type="Proteomes" id="UP000199337">
    <property type="component" value="Unassembled WGS sequence"/>
</dbReference>
<dbReference type="GO" id="GO:0003700">
    <property type="term" value="F:DNA-binding transcription factor activity"/>
    <property type="evidence" value="ECO:0007669"/>
    <property type="project" value="InterPro"/>
</dbReference>
<evidence type="ECO:0000259" key="6">
    <source>
        <dbReference type="PROSITE" id="PS50937"/>
    </source>
</evidence>
<feature type="domain" description="HTH merR-type" evidence="6">
    <location>
        <begin position="13"/>
        <end position="74"/>
    </location>
</feature>
<dbReference type="PROSITE" id="PS50937">
    <property type="entry name" value="HTH_MERR_2"/>
    <property type="match status" value="1"/>
</dbReference>
<dbReference type="PANTHER" id="PTHR30204:SF69">
    <property type="entry name" value="MERR-FAMILY TRANSCRIPTIONAL REGULATOR"/>
    <property type="match status" value="1"/>
</dbReference>
<protein>
    <submittedName>
        <fullName evidence="7">DNA-binding transcriptional regulator, MerR family</fullName>
    </submittedName>
</protein>
<keyword evidence="4" id="KW-0804">Transcription</keyword>
<keyword evidence="5" id="KW-0175">Coiled coil</keyword>
<dbReference type="RefSeq" id="WP_337833499.1">
    <property type="nucleotide sequence ID" value="NZ_FOOX01000006.1"/>
</dbReference>
<dbReference type="SUPFAM" id="SSF46955">
    <property type="entry name" value="Putative DNA-binding domain"/>
    <property type="match status" value="1"/>
</dbReference>
<dbReference type="CDD" id="cd00592">
    <property type="entry name" value="HTH_MerR-like"/>
    <property type="match status" value="1"/>
</dbReference>
<dbReference type="STRING" id="341036.SAMN05660649_01942"/>
<feature type="coiled-coil region" evidence="5">
    <location>
        <begin position="82"/>
        <end position="109"/>
    </location>
</feature>
<sequence length="289" mass="32834">MIENRVKISDFVKLTGSTLKTVLYYHKIGLLQEPERSLGGYRLYGPAELSRMQSIKHLKSLGLGLKRIKEILGDINNHKTLREVLQSLRAELLSEKKSHEERIAKIEKLLSEDTVPLDEDSFASPSFQMIMDILGPDKIEKYARTCPELFEQQRKVYSILDDFQWGEDYQETFRALAEFFKAHPQEYQISLDYGARLASLAQLSEDDPEVEALARESAEFIKSMPQLMEILGKQAGIKTPLASLYNDMVANVISPAQVKHGQLLQKYLASETNIAGDCKTPALLKDNKR</sequence>
<dbReference type="SMART" id="SM00422">
    <property type="entry name" value="HTH_MERR"/>
    <property type="match status" value="1"/>
</dbReference>
<evidence type="ECO:0000256" key="1">
    <source>
        <dbReference type="ARBA" id="ARBA00022491"/>
    </source>
</evidence>
<keyword evidence="2" id="KW-0805">Transcription regulation</keyword>
<keyword evidence="1" id="KW-0678">Repressor</keyword>
<dbReference type="AlphaFoldDB" id="A0A1I2SQ60"/>
<evidence type="ECO:0000256" key="4">
    <source>
        <dbReference type="ARBA" id="ARBA00023163"/>
    </source>
</evidence>
<dbReference type="Gene3D" id="1.10.1660.10">
    <property type="match status" value="1"/>
</dbReference>
<evidence type="ECO:0000256" key="5">
    <source>
        <dbReference type="SAM" id="Coils"/>
    </source>
</evidence>